<keyword evidence="1" id="KW-1133">Transmembrane helix</keyword>
<proteinExistence type="predicted"/>
<dbReference type="InterPro" id="IPR006674">
    <property type="entry name" value="HD_domain"/>
</dbReference>
<feature type="transmembrane region" description="Helical" evidence="1">
    <location>
        <begin position="400"/>
        <end position="420"/>
    </location>
</feature>
<dbReference type="Pfam" id="PF07698">
    <property type="entry name" value="7TM-7TMR_HD"/>
    <property type="match status" value="1"/>
</dbReference>
<dbReference type="Gene3D" id="1.10.3210.10">
    <property type="entry name" value="Hypothetical protein af1432"/>
    <property type="match status" value="1"/>
</dbReference>
<keyword evidence="1" id="KW-0812">Transmembrane</keyword>
<evidence type="ECO:0000259" key="2">
    <source>
        <dbReference type="SMART" id="SM00471"/>
    </source>
</evidence>
<dbReference type="PANTHER" id="PTHR36442">
    <property type="entry name" value="CYCLIC-DI-AMP PHOSPHODIESTERASE PGPH"/>
    <property type="match status" value="1"/>
</dbReference>
<accession>A0A8J4M1F4</accession>
<sequence length="735" mass="82262">MARKFWQWKWKYSGWKNSAFVRFLLFFVLGVFFYVTLAGNIIIETYDLEAGAVSDRTIRATKEIPDEAATVKAQEQAVRQVEDVYTTLNPDSLELADTILAKLEQINGDTQFSTSEKVDIYKGFFEQMHVETLDKLLDKAGTNERLSAEVEKRLNEQKYRIPEEIYFKFPRLSLSAIQEMRGVARDIVSRLTTDKMRDTSTARGKVPELVNASSLSSANARELVQEIIRFSVLPNQFYDEAATLKAREDARNAVDPIFIRVGDIIVKENERITDEAYDKLAQMGLLKDRVSYWPELGLILLVSLFVFVIYLFTRRSRLPIKQNNAQLLMLALIFVINLLLMKIVSLGQGLDYPYIGYLAPVALGSMLIAILLDDALAFLSSVLFSIMASLIFNTQPGQLLFDYQFGFVALTVCIASVFAIQKASQRSTILRAGLLVSVFSALSLASIILLSGQSEYVMSSIIFALLSGLVTAVLVIGLLPFFEVSFGILSSLKLVELSSPNHPLLRKLLTETPGTYHHSVMVGNLSEAAAEAIGANGLLCRVGSFYHDVGKTKRPSYFIENQGNRENPHDHMEPALSASIIHAHARDGVELLKEYKLPKQLQDIAEQHHGTTLLKFFYHKAVKLAELEGADAAEVKESDYRYPGPKAQTKEAAVVGIADCVEAAVRSLRNPTIEQIDIMVDKIIKDRLEDDQFNECDLTIKELHTVGRSLKESLLGIFHSRIEYPELPKPNKEGG</sequence>
<dbReference type="InterPro" id="IPR003607">
    <property type="entry name" value="HD/PDEase_dom"/>
</dbReference>
<dbReference type="Pfam" id="PF07697">
    <property type="entry name" value="7TMR-HDED"/>
    <property type="match status" value="1"/>
</dbReference>
<gene>
    <name evidence="3" type="primary">pgpH</name>
    <name evidence="3" type="ORF">XYCOK13_08390</name>
</gene>
<dbReference type="Pfam" id="PF01966">
    <property type="entry name" value="HD"/>
    <property type="match status" value="1"/>
</dbReference>
<organism evidence="3 4">
    <name type="scientific">Xylanibacillus composti</name>
    <dbReference type="NCBI Taxonomy" id="1572762"/>
    <lineage>
        <taxon>Bacteria</taxon>
        <taxon>Bacillati</taxon>
        <taxon>Bacillota</taxon>
        <taxon>Bacilli</taxon>
        <taxon>Bacillales</taxon>
        <taxon>Paenibacillaceae</taxon>
        <taxon>Xylanibacillus</taxon>
    </lineage>
</organism>
<feature type="domain" description="HD/PDEase" evidence="2">
    <location>
        <begin position="511"/>
        <end position="673"/>
    </location>
</feature>
<dbReference type="InterPro" id="IPR011621">
    <property type="entry name" value="Metal-dep_PHydrolase_7TM_intra"/>
</dbReference>
<dbReference type="NCBIfam" id="TIGR00277">
    <property type="entry name" value="HDIG"/>
    <property type="match status" value="1"/>
</dbReference>
<dbReference type="RefSeq" id="WP_213410633.1">
    <property type="nucleotide sequence ID" value="NZ_BOVK01000011.1"/>
</dbReference>
<dbReference type="AlphaFoldDB" id="A0A8J4M1F4"/>
<protein>
    <submittedName>
        <fullName evidence="3">Cyclic-di-AMP phosphodiesterase PgpH</fullName>
    </submittedName>
</protein>
<evidence type="ECO:0000313" key="4">
    <source>
        <dbReference type="Proteomes" id="UP000677918"/>
    </source>
</evidence>
<name>A0A8J4M1F4_9BACL</name>
<comment type="caution">
    <text evidence="3">The sequence shown here is derived from an EMBL/GenBank/DDBJ whole genome shotgun (WGS) entry which is preliminary data.</text>
</comment>
<feature type="transmembrane region" description="Helical" evidence="1">
    <location>
        <begin position="325"/>
        <end position="346"/>
    </location>
</feature>
<feature type="transmembrane region" description="Helical" evidence="1">
    <location>
        <begin position="292"/>
        <end position="313"/>
    </location>
</feature>
<feature type="transmembrane region" description="Helical" evidence="1">
    <location>
        <begin position="432"/>
        <end position="450"/>
    </location>
</feature>
<dbReference type="EMBL" id="BOVK01000011">
    <property type="protein sequence ID" value="GIQ68015.1"/>
    <property type="molecule type" value="Genomic_DNA"/>
</dbReference>
<evidence type="ECO:0000256" key="1">
    <source>
        <dbReference type="SAM" id="Phobius"/>
    </source>
</evidence>
<dbReference type="InterPro" id="IPR052722">
    <property type="entry name" value="PgpH_phosphodiesterase"/>
</dbReference>
<dbReference type="InterPro" id="IPR011624">
    <property type="entry name" value="Metal-dep_PHydrolase_7TM_extra"/>
</dbReference>
<keyword evidence="1" id="KW-0472">Membrane</keyword>
<evidence type="ECO:0000313" key="3">
    <source>
        <dbReference type="EMBL" id="GIQ68015.1"/>
    </source>
</evidence>
<feature type="transmembrane region" description="Helical" evidence="1">
    <location>
        <begin position="456"/>
        <end position="482"/>
    </location>
</feature>
<dbReference type="PANTHER" id="PTHR36442:SF1">
    <property type="entry name" value="CYCLIC-DI-AMP PHOSPHODIESTERASE PGPH"/>
    <property type="match status" value="1"/>
</dbReference>
<dbReference type="CDD" id="cd00077">
    <property type="entry name" value="HDc"/>
    <property type="match status" value="1"/>
</dbReference>
<dbReference type="Proteomes" id="UP000677918">
    <property type="component" value="Unassembled WGS sequence"/>
</dbReference>
<keyword evidence="4" id="KW-1185">Reference proteome</keyword>
<dbReference type="SMART" id="SM00471">
    <property type="entry name" value="HDc"/>
    <property type="match status" value="1"/>
</dbReference>
<dbReference type="InterPro" id="IPR006675">
    <property type="entry name" value="HDIG_dom"/>
</dbReference>
<dbReference type="SUPFAM" id="SSF109604">
    <property type="entry name" value="HD-domain/PDEase-like"/>
    <property type="match status" value="1"/>
</dbReference>
<reference evidence="3" key="1">
    <citation type="submission" date="2021-04" db="EMBL/GenBank/DDBJ databases">
        <title>Draft genome sequence of Xylanibacillus composti strain K13.</title>
        <authorList>
            <person name="Uke A."/>
            <person name="Chhe C."/>
            <person name="Baramee S."/>
            <person name="Kosugi A."/>
        </authorList>
    </citation>
    <scope>NUCLEOTIDE SEQUENCE</scope>
    <source>
        <strain evidence="3">K13</strain>
    </source>
</reference>